<dbReference type="Pfam" id="PF17940">
    <property type="entry name" value="TetR_C_31"/>
    <property type="match status" value="1"/>
</dbReference>
<feature type="region of interest" description="Disordered" evidence="3">
    <location>
        <begin position="1"/>
        <end position="20"/>
    </location>
</feature>
<evidence type="ECO:0000256" key="2">
    <source>
        <dbReference type="PROSITE-ProRule" id="PRU00335"/>
    </source>
</evidence>
<organism evidence="5 6">
    <name type="scientific">Saccharopolyspora phatthalungensis</name>
    <dbReference type="NCBI Taxonomy" id="664693"/>
    <lineage>
        <taxon>Bacteria</taxon>
        <taxon>Bacillati</taxon>
        <taxon>Actinomycetota</taxon>
        <taxon>Actinomycetes</taxon>
        <taxon>Pseudonocardiales</taxon>
        <taxon>Pseudonocardiaceae</taxon>
        <taxon>Saccharopolyspora</taxon>
    </lineage>
</organism>
<dbReference type="EMBL" id="JACHIW010000001">
    <property type="protein sequence ID" value="MBB5154456.1"/>
    <property type="molecule type" value="Genomic_DNA"/>
</dbReference>
<dbReference type="PANTHER" id="PTHR30055">
    <property type="entry name" value="HTH-TYPE TRANSCRIPTIONAL REGULATOR RUTR"/>
    <property type="match status" value="1"/>
</dbReference>
<proteinExistence type="predicted"/>
<feature type="domain" description="HTH tetR-type" evidence="4">
    <location>
        <begin position="21"/>
        <end position="81"/>
    </location>
</feature>
<gene>
    <name evidence="5" type="ORF">BJ970_001990</name>
</gene>
<dbReference type="SUPFAM" id="SSF46689">
    <property type="entry name" value="Homeodomain-like"/>
    <property type="match status" value="1"/>
</dbReference>
<dbReference type="Pfam" id="PF00440">
    <property type="entry name" value="TetR_N"/>
    <property type="match status" value="1"/>
</dbReference>
<evidence type="ECO:0000313" key="5">
    <source>
        <dbReference type="EMBL" id="MBB5154456.1"/>
    </source>
</evidence>
<dbReference type="AlphaFoldDB" id="A0A840Q1R4"/>
<feature type="compositionally biased region" description="Basic and acidic residues" evidence="3">
    <location>
        <begin position="1"/>
        <end position="18"/>
    </location>
</feature>
<dbReference type="InterPro" id="IPR009057">
    <property type="entry name" value="Homeodomain-like_sf"/>
</dbReference>
<dbReference type="Proteomes" id="UP000584374">
    <property type="component" value="Unassembled WGS sequence"/>
</dbReference>
<name>A0A840Q1R4_9PSEU</name>
<keyword evidence="6" id="KW-1185">Reference proteome</keyword>
<accession>A0A840Q1R4</accession>
<dbReference type="PANTHER" id="PTHR30055:SF231">
    <property type="entry name" value="TRANSCRIPTIONAL REGULATORY PROTEIN (PROBABLY DEOR-FAMILY)-RELATED"/>
    <property type="match status" value="1"/>
</dbReference>
<evidence type="ECO:0000256" key="1">
    <source>
        <dbReference type="ARBA" id="ARBA00023125"/>
    </source>
</evidence>
<protein>
    <submittedName>
        <fullName evidence="5">DNA-binding transcriptional regulator YbjK</fullName>
    </submittedName>
</protein>
<dbReference type="RefSeq" id="WP_221467098.1">
    <property type="nucleotide sequence ID" value="NZ_JACHIW010000001.1"/>
</dbReference>
<sequence>MIAAHHRFDDAETDGRRAKGERRRRAIIDATLRVVARDGVGAVSHRNIAREAEVPPASIAYYFAGIDDLLVATLLESCETLISEMNRLRERVQEKREWPRAVAELLAGMVREHRERTIGEYELYLLASRRPALRSAARRWIEVAASYITDGQGGDQPVTRALFAAIDGLLIQALIADEPPTADDFEPTLRFLMQPVEYLRGSGAVD</sequence>
<evidence type="ECO:0000259" key="4">
    <source>
        <dbReference type="PROSITE" id="PS50977"/>
    </source>
</evidence>
<dbReference type="GO" id="GO:0000976">
    <property type="term" value="F:transcription cis-regulatory region binding"/>
    <property type="evidence" value="ECO:0007669"/>
    <property type="project" value="TreeGrafter"/>
</dbReference>
<evidence type="ECO:0000256" key="3">
    <source>
        <dbReference type="SAM" id="MobiDB-lite"/>
    </source>
</evidence>
<dbReference type="GO" id="GO:0003700">
    <property type="term" value="F:DNA-binding transcription factor activity"/>
    <property type="evidence" value="ECO:0007669"/>
    <property type="project" value="TreeGrafter"/>
</dbReference>
<keyword evidence="1 2" id="KW-0238">DNA-binding</keyword>
<dbReference type="Gene3D" id="1.10.357.10">
    <property type="entry name" value="Tetracycline Repressor, domain 2"/>
    <property type="match status" value="1"/>
</dbReference>
<dbReference type="InterPro" id="IPR001647">
    <property type="entry name" value="HTH_TetR"/>
</dbReference>
<dbReference type="InterPro" id="IPR041583">
    <property type="entry name" value="TetR_C_31"/>
</dbReference>
<feature type="DNA-binding region" description="H-T-H motif" evidence="2">
    <location>
        <begin position="44"/>
        <end position="63"/>
    </location>
</feature>
<dbReference type="PROSITE" id="PS50977">
    <property type="entry name" value="HTH_TETR_2"/>
    <property type="match status" value="1"/>
</dbReference>
<evidence type="ECO:0000313" key="6">
    <source>
        <dbReference type="Proteomes" id="UP000584374"/>
    </source>
</evidence>
<reference evidence="5 6" key="1">
    <citation type="submission" date="2020-08" db="EMBL/GenBank/DDBJ databases">
        <title>Sequencing the genomes of 1000 actinobacteria strains.</title>
        <authorList>
            <person name="Klenk H.-P."/>
        </authorList>
    </citation>
    <scope>NUCLEOTIDE SEQUENCE [LARGE SCALE GENOMIC DNA]</scope>
    <source>
        <strain evidence="5 6">DSM 45584</strain>
    </source>
</reference>
<comment type="caution">
    <text evidence="5">The sequence shown here is derived from an EMBL/GenBank/DDBJ whole genome shotgun (WGS) entry which is preliminary data.</text>
</comment>
<dbReference type="InterPro" id="IPR050109">
    <property type="entry name" value="HTH-type_TetR-like_transc_reg"/>
</dbReference>